<reference evidence="1" key="1">
    <citation type="submission" date="2023-07" db="EMBL/GenBank/DDBJ databases">
        <title>The genome sequence of Rhodocytophaga aerolata KACC 12507.</title>
        <authorList>
            <person name="Zhang X."/>
        </authorList>
    </citation>
    <scope>NUCLEOTIDE SEQUENCE</scope>
    <source>
        <strain evidence="1">KACC 12507</strain>
    </source>
</reference>
<comment type="caution">
    <text evidence="1">The sequence shown here is derived from an EMBL/GenBank/DDBJ whole genome shotgun (WGS) entry which is preliminary data.</text>
</comment>
<dbReference type="InterPro" id="IPR018668">
    <property type="entry name" value="DNA-binding_VF530-like"/>
</dbReference>
<dbReference type="Pfam" id="PF09905">
    <property type="entry name" value="VF530"/>
    <property type="match status" value="1"/>
</dbReference>
<dbReference type="Gene3D" id="1.10.720.30">
    <property type="entry name" value="SAP domain"/>
    <property type="match status" value="1"/>
</dbReference>
<protein>
    <submittedName>
        <fullName evidence="1">VF530 family DNA-binding protein</fullName>
    </submittedName>
</protein>
<name>A0ABT8R320_9BACT</name>
<evidence type="ECO:0000313" key="2">
    <source>
        <dbReference type="Proteomes" id="UP001168528"/>
    </source>
</evidence>
<accession>A0ABT8R320</accession>
<evidence type="ECO:0000313" key="1">
    <source>
        <dbReference type="EMBL" id="MDO1446329.1"/>
    </source>
</evidence>
<dbReference type="Proteomes" id="UP001168528">
    <property type="component" value="Unassembled WGS sequence"/>
</dbReference>
<dbReference type="InterPro" id="IPR036361">
    <property type="entry name" value="SAP_dom_sf"/>
</dbReference>
<dbReference type="EMBL" id="JAUKPO010000003">
    <property type="protein sequence ID" value="MDO1446329.1"/>
    <property type="molecule type" value="Genomic_DNA"/>
</dbReference>
<gene>
    <name evidence="1" type="ORF">Q0590_08710</name>
</gene>
<keyword evidence="2" id="KW-1185">Reference proteome</keyword>
<dbReference type="RefSeq" id="WP_302037124.1">
    <property type="nucleotide sequence ID" value="NZ_JAUKPO010000003.1"/>
</dbReference>
<proteinExistence type="predicted"/>
<keyword evidence="1" id="KW-0238">DNA-binding</keyword>
<dbReference type="GO" id="GO:0003677">
    <property type="term" value="F:DNA binding"/>
    <property type="evidence" value="ECO:0007669"/>
    <property type="project" value="UniProtKB-KW"/>
</dbReference>
<organism evidence="1 2">
    <name type="scientific">Rhodocytophaga aerolata</name>
    <dbReference type="NCBI Taxonomy" id="455078"/>
    <lineage>
        <taxon>Bacteria</taxon>
        <taxon>Pseudomonadati</taxon>
        <taxon>Bacteroidota</taxon>
        <taxon>Cytophagia</taxon>
        <taxon>Cytophagales</taxon>
        <taxon>Rhodocytophagaceae</taxon>
        <taxon>Rhodocytophaga</taxon>
    </lineage>
</organism>
<sequence length="33" mass="3880">MNGVTSSLIFLRKTPWVRKKVEDLYQENIGRSI</sequence>